<dbReference type="EMBL" id="JAOYFB010000037">
    <property type="protein sequence ID" value="KAK4024373.1"/>
    <property type="molecule type" value="Genomic_DNA"/>
</dbReference>
<gene>
    <name evidence="1" type="ORF">OUZ56_009795</name>
</gene>
<reference evidence="1 2" key="1">
    <citation type="journal article" date="2023" name="Nucleic Acids Res.">
        <title>The hologenome of Daphnia magna reveals possible DNA methylation and microbiome-mediated evolution of the host genome.</title>
        <authorList>
            <person name="Chaturvedi A."/>
            <person name="Li X."/>
            <person name="Dhandapani V."/>
            <person name="Marshall H."/>
            <person name="Kissane S."/>
            <person name="Cuenca-Cambronero M."/>
            <person name="Asole G."/>
            <person name="Calvet F."/>
            <person name="Ruiz-Romero M."/>
            <person name="Marangio P."/>
            <person name="Guigo R."/>
            <person name="Rago D."/>
            <person name="Mirbahai L."/>
            <person name="Eastwood N."/>
            <person name="Colbourne J.K."/>
            <person name="Zhou J."/>
            <person name="Mallon E."/>
            <person name="Orsini L."/>
        </authorList>
    </citation>
    <scope>NUCLEOTIDE SEQUENCE [LARGE SCALE GENOMIC DNA]</scope>
    <source>
        <strain evidence="1">LRV0_1</strain>
    </source>
</reference>
<dbReference type="Proteomes" id="UP001234178">
    <property type="component" value="Unassembled WGS sequence"/>
</dbReference>
<evidence type="ECO:0000313" key="1">
    <source>
        <dbReference type="EMBL" id="KAK4024373.1"/>
    </source>
</evidence>
<sequence>MKVNNKQEKSEILKILKMQQRQINAIAKGSVDDVAESSAVMRGKPYGIVRAALVMVLKAIKSIPAVQFSTTFEINAIVTKWLSKALERKMDKGVCSSNVDLLNLVNLFFEIKPYGCLRDLSTKVPSVFQMLENPKQYKMADC</sequence>
<name>A0ABR0AHC0_9CRUS</name>
<proteinExistence type="predicted"/>
<evidence type="ECO:0000313" key="2">
    <source>
        <dbReference type="Proteomes" id="UP001234178"/>
    </source>
</evidence>
<keyword evidence="2" id="KW-1185">Reference proteome</keyword>
<comment type="caution">
    <text evidence="1">The sequence shown here is derived from an EMBL/GenBank/DDBJ whole genome shotgun (WGS) entry which is preliminary data.</text>
</comment>
<protein>
    <submittedName>
        <fullName evidence="1">Uncharacterized protein</fullName>
    </submittedName>
</protein>
<accession>A0ABR0AHC0</accession>
<organism evidence="1 2">
    <name type="scientific">Daphnia magna</name>
    <dbReference type="NCBI Taxonomy" id="35525"/>
    <lineage>
        <taxon>Eukaryota</taxon>
        <taxon>Metazoa</taxon>
        <taxon>Ecdysozoa</taxon>
        <taxon>Arthropoda</taxon>
        <taxon>Crustacea</taxon>
        <taxon>Branchiopoda</taxon>
        <taxon>Diplostraca</taxon>
        <taxon>Cladocera</taxon>
        <taxon>Anomopoda</taxon>
        <taxon>Daphniidae</taxon>
        <taxon>Daphnia</taxon>
    </lineage>
</organism>